<accession>A0A9P4TX57</accession>
<proteinExistence type="predicted"/>
<reference evidence="1" key="1">
    <citation type="journal article" date="2020" name="Stud. Mycol.">
        <title>101 Dothideomycetes genomes: a test case for predicting lifestyles and emergence of pathogens.</title>
        <authorList>
            <person name="Haridas S."/>
            <person name="Albert R."/>
            <person name="Binder M."/>
            <person name="Bloem J."/>
            <person name="Labutti K."/>
            <person name="Salamov A."/>
            <person name="Andreopoulos B."/>
            <person name="Baker S."/>
            <person name="Barry K."/>
            <person name="Bills G."/>
            <person name="Bluhm B."/>
            <person name="Cannon C."/>
            <person name="Castanera R."/>
            <person name="Culley D."/>
            <person name="Daum C."/>
            <person name="Ezra D."/>
            <person name="Gonzalez J."/>
            <person name="Henrissat B."/>
            <person name="Kuo A."/>
            <person name="Liang C."/>
            <person name="Lipzen A."/>
            <person name="Lutzoni F."/>
            <person name="Magnuson J."/>
            <person name="Mondo S."/>
            <person name="Nolan M."/>
            <person name="Ohm R."/>
            <person name="Pangilinan J."/>
            <person name="Park H.-J."/>
            <person name="Ramirez L."/>
            <person name="Alfaro M."/>
            <person name="Sun H."/>
            <person name="Tritt A."/>
            <person name="Yoshinaga Y."/>
            <person name="Zwiers L.-H."/>
            <person name="Turgeon B."/>
            <person name="Goodwin S."/>
            <person name="Spatafora J."/>
            <person name="Crous P."/>
            <person name="Grigoriev I."/>
        </authorList>
    </citation>
    <scope>NUCLEOTIDE SEQUENCE</scope>
    <source>
        <strain evidence="1">CBS 130266</strain>
    </source>
</reference>
<protein>
    <recommendedName>
        <fullName evidence="3">F-box domain-containing protein</fullName>
    </recommendedName>
</protein>
<evidence type="ECO:0008006" key="3">
    <source>
        <dbReference type="Google" id="ProtNLM"/>
    </source>
</evidence>
<organism evidence="1 2">
    <name type="scientific">Tothia fuscella</name>
    <dbReference type="NCBI Taxonomy" id="1048955"/>
    <lineage>
        <taxon>Eukaryota</taxon>
        <taxon>Fungi</taxon>
        <taxon>Dikarya</taxon>
        <taxon>Ascomycota</taxon>
        <taxon>Pezizomycotina</taxon>
        <taxon>Dothideomycetes</taxon>
        <taxon>Pleosporomycetidae</taxon>
        <taxon>Venturiales</taxon>
        <taxon>Cylindrosympodiaceae</taxon>
        <taxon>Tothia</taxon>
    </lineage>
</organism>
<evidence type="ECO:0000313" key="1">
    <source>
        <dbReference type="EMBL" id="KAF2428299.1"/>
    </source>
</evidence>
<comment type="caution">
    <text evidence="1">The sequence shown here is derived from an EMBL/GenBank/DDBJ whole genome shotgun (WGS) entry which is preliminary data.</text>
</comment>
<sequence>MKKTIMGTHQVKHPENSLLGIPRELRDIIYAKIMEVTPCEALQSLTDTDKYPSLSDRLQFLLTNRQVYQEGRLLVGKQKSIHLGNTYATNRNTYSLRQHVATLPDTIRNLVRRVTLTVPALAMGQRCRTIFAAEGSWRSVWPTLKILPSIKQLTFYRFGEVYGGREKVYPGILKAFGTLKTLQLIEYLDDHHHTLKLMDENGCPRWAPGYFDLPKYRLDLDLEVTAGSYTIVRQHFAQWLRATLPDQAPYRSWRVRQLTEGSMIQDVTVDEEHRSVEINMKDGRKVKVIMASFVEARKMLS</sequence>
<name>A0A9P4TX57_9PEZI</name>
<dbReference type="Proteomes" id="UP000800235">
    <property type="component" value="Unassembled WGS sequence"/>
</dbReference>
<keyword evidence="2" id="KW-1185">Reference proteome</keyword>
<dbReference type="OrthoDB" id="5413827at2759"/>
<dbReference type="EMBL" id="MU007055">
    <property type="protein sequence ID" value="KAF2428299.1"/>
    <property type="molecule type" value="Genomic_DNA"/>
</dbReference>
<evidence type="ECO:0000313" key="2">
    <source>
        <dbReference type="Proteomes" id="UP000800235"/>
    </source>
</evidence>
<dbReference type="AlphaFoldDB" id="A0A9P4TX57"/>
<gene>
    <name evidence="1" type="ORF">EJ08DRAFT_326186</name>
</gene>